<dbReference type="RefSeq" id="YP_009042570.1">
    <property type="nucleotide sequence ID" value="NC_024355.1"/>
</dbReference>
<accession>A0A060AEX4</accession>
<sequence length="166" mass="19209">MSINKVDIGYFEFLKEKFNADLIVTGITVSIFAVIVFSIFFLSVEKIKLSSSFILHSIVIPPLVFGVTIFGLTMNYLLVKDKIYETKGYTKVTEVENFKPKVDDRDAIEQKIYFKDTKNELYVINSRHSKNIESGDKINLENNKNINIENRKIRDNDFLDISIIKK</sequence>
<proteinExistence type="predicted"/>
<evidence type="ECO:0000256" key="1">
    <source>
        <dbReference type="SAM" id="Phobius"/>
    </source>
</evidence>
<dbReference type="OrthoDB" id="32100at10239"/>
<dbReference type="Proteomes" id="UP000026999">
    <property type="component" value="Segment"/>
</dbReference>
<feature type="transmembrane region" description="Helical" evidence="1">
    <location>
        <begin position="20"/>
        <end position="41"/>
    </location>
</feature>
<keyword evidence="1" id="KW-1133">Transmembrane helix</keyword>
<evidence type="ECO:0000313" key="3">
    <source>
        <dbReference type="Proteomes" id="UP000026999"/>
    </source>
</evidence>
<keyword evidence="1" id="KW-0812">Transmembrane</keyword>
<protein>
    <submittedName>
        <fullName evidence="2">Uncharacterized protein</fullName>
    </submittedName>
</protein>
<dbReference type="KEGG" id="vg:19685807"/>
<organism evidence="2 3">
    <name type="scientific">Staphylococcus phage 6ec</name>
    <dbReference type="NCBI Taxonomy" id="1500386"/>
    <lineage>
        <taxon>Viruses</taxon>
        <taxon>Duplodnaviria</taxon>
        <taxon>Heunggongvirae</taxon>
        <taxon>Uroviricota</taxon>
        <taxon>Caudoviricetes</taxon>
        <taxon>Sextaecvirus</taxon>
        <taxon>Sextaecvirus sextaec</taxon>
    </lineage>
</organism>
<name>A0A060AEX4_9CAUD</name>
<reference evidence="2 3" key="1">
    <citation type="journal article" date="2014" name="Genome Announc.">
        <title>Complete Genome Sequence of a Staphylococcus epidermidis Bacteriophage Isolated from the Anterior Nares of Humans.</title>
        <authorList>
            <person name="Aswani V.H."/>
            <person name="Tremblay D.M."/>
            <person name="Moineau S."/>
            <person name="Shukla S.K."/>
        </authorList>
    </citation>
    <scope>NUCLEOTIDE SEQUENCE [LARGE SCALE GENOMIC DNA]</scope>
</reference>
<gene>
    <name evidence="2" type="ORF">PHAGE6E_65</name>
</gene>
<keyword evidence="3" id="KW-1185">Reference proteome</keyword>
<keyword evidence="1" id="KW-0472">Membrane</keyword>
<dbReference type="EMBL" id="KJ804259">
    <property type="protein sequence ID" value="AIA64091.1"/>
    <property type="molecule type" value="Genomic_DNA"/>
</dbReference>
<feature type="transmembrane region" description="Helical" evidence="1">
    <location>
        <begin position="53"/>
        <end position="78"/>
    </location>
</feature>
<dbReference type="GeneID" id="19685807"/>
<evidence type="ECO:0000313" key="2">
    <source>
        <dbReference type="EMBL" id="AIA64091.1"/>
    </source>
</evidence>